<feature type="compositionally biased region" description="Low complexity" evidence="2">
    <location>
        <begin position="72"/>
        <end position="94"/>
    </location>
</feature>
<gene>
    <name evidence="3" type="ORF">KUTeg_016499</name>
</gene>
<dbReference type="Proteomes" id="UP001217089">
    <property type="component" value="Unassembled WGS sequence"/>
</dbReference>
<feature type="coiled-coil region" evidence="1">
    <location>
        <begin position="113"/>
        <end position="340"/>
    </location>
</feature>
<evidence type="ECO:0000256" key="2">
    <source>
        <dbReference type="SAM" id="MobiDB-lite"/>
    </source>
</evidence>
<comment type="caution">
    <text evidence="3">The sequence shown here is derived from an EMBL/GenBank/DDBJ whole genome shotgun (WGS) entry which is preliminary data.</text>
</comment>
<sequence>MYFKRAFIHVYFKSFMLIHVKSPKKFWGQKMSASGGTVMPQLTDKSLETGRFQFGIEGKALAASKADEHLQAPSEASSNPPSSRASSESASEMTESLEHLGSFQMPPEAVGVLQTVINMNKTLEQQIEALRVRLDVEAKHHRNDRLKVVEEKEKLLQEKEKEIETLKDSLVNRDGRISNLVKQNDEQTLKLEEKLEEINELKDLVEQTETYANKLNKHVGKLKEEKRHLESDALYKHQNEEIKRLKRELASVKDKLEKMDSELHRARNVVEQQTHKIRILEFEKSEMTSKFKEELEKATKAMRTEVERMREVMKQQYEEMRNLREQNKEISSDVRDIKDILLKTKTPRESPTRENLDINNFTTRGQSTKLNVRGSYAGASSVNIPKTPKAGTTRSSMPTGMTGNSGQKELPPLTRDRDVTSGKWVPAGTRRAQNAYSAKQIRKK</sequence>
<feature type="region of interest" description="Disordered" evidence="2">
    <location>
        <begin position="65"/>
        <end position="98"/>
    </location>
</feature>
<proteinExistence type="predicted"/>
<reference evidence="3 4" key="1">
    <citation type="submission" date="2022-12" db="EMBL/GenBank/DDBJ databases">
        <title>Chromosome-level genome of Tegillarca granosa.</title>
        <authorList>
            <person name="Kim J."/>
        </authorList>
    </citation>
    <scope>NUCLEOTIDE SEQUENCE [LARGE SCALE GENOMIC DNA]</scope>
    <source>
        <strain evidence="3">Teg-2019</strain>
        <tissue evidence="3">Adductor muscle</tissue>
    </source>
</reference>
<dbReference type="EMBL" id="JARBDR010000813">
    <property type="protein sequence ID" value="KAJ8305954.1"/>
    <property type="molecule type" value="Genomic_DNA"/>
</dbReference>
<name>A0ABQ9ELZ7_TEGGR</name>
<protein>
    <submittedName>
        <fullName evidence="3">Uncharacterized protein</fullName>
    </submittedName>
</protein>
<keyword evidence="4" id="KW-1185">Reference proteome</keyword>
<dbReference type="Gene3D" id="1.10.287.1490">
    <property type="match status" value="1"/>
</dbReference>
<keyword evidence="1" id="KW-0175">Coiled coil</keyword>
<evidence type="ECO:0000313" key="3">
    <source>
        <dbReference type="EMBL" id="KAJ8305954.1"/>
    </source>
</evidence>
<evidence type="ECO:0000313" key="4">
    <source>
        <dbReference type="Proteomes" id="UP001217089"/>
    </source>
</evidence>
<feature type="region of interest" description="Disordered" evidence="2">
    <location>
        <begin position="379"/>
        <end position="444"/>
    </location>
</feature>
<evidence type="ECO:0000256" key="1">
    <source>
        <dbReference type="SAM" id="Coils"/>
    </source>
</evidence>
<accession>A0ABQ9ELZ7</accession>
<feature type="compositionally biased region" description="Polar residues" evidence="2">
    <location>
        <begin position="379"/>
        <end position="407"/>
    </location>
</feature>
<organism evidence="3 4">
    <name type="scientific">Tegillarca granosa</name>
    <name type="common">Malaysian cockle</name>
    <name type="synonym">Anadara granosa</name>
    <dbReference type="NCBI Taxonomy" id="220873"/>
    <lineage>
        <taxon>Eukaryota</taxon>
        <taxon>Metazoa</taxon>
        <taxon>Spiralia</taxon>
        <taxon>Lophotrochozoa</taxon>
        <taxon>Mollusca</taxon>
        <taxon>Bivalvia</taxon>
        <taxon>Autobranchia</taxon>
        <taxon>Pteriomorphia</taxon>
        <taxon>Arcoida</taxon>
        <taxon>Arcoidea</taxon>
        <taxon>Arcidae</taxon>
        <taxon>Tegillarca</taxon>
    </lineage>
</organism>